<organism evidence="11 12">
    <name type="scientific">Caldanaerobacter subterraneus</name>
    <dbReference type="NCBI Taxonomy" id="911092"/>
    <lineage>
        <taxon>Bacteria</taxon>
        <taxon>Bacillati</taxon>
        <taxon>Bacillota</taxon>
        <taxon>Clostridia</taxon>
        <taxon>Thermoanaerobacterales</taxon>
        <taxon>Thermoanaerobacteraceae</taxon>
        <taxon>Caldanaerobacter</taxon>
    </lineage>
</organism>
<evidence type="ECO:0000256" key="3">
    <source>
        <dbReference type="ARBA" id="ARBA00022723"/>
    </source>
</evidence>
<dbReference type="GO" id="GO:0008237">
    <property type="term" value="F:metallopeptidase activity"/>
    <property type="evidence" value="ECO:0007669"/>
    <property type="project" value="UniProtKB-KW"/>
</dbReference>
<dbReference type="PANTHER" id="PTHR43126:SF2">
    <property type="entry name" value="D-ALANYL-D-ALANINE DIPEPTIDASE"/>
    <property type="match status" value="1"/>
</dbReference>
<evidence type="ECO:0000256" key="6">
    <source>
        <dbReference type="ARBA" id="ARBA00022997"/>
    </source>
</evidence>
<dbReference type="Proteomes" id="UP000294886">
    <property type="component" value="Unassembled WGS sequence"/>
</dbReference>
<dbReference type="GO" id="GO:0008270">
    <property type="term" value="F:zinc ion binding"/>
    <property type="evidence" value="ECO:0007669"/>
    <property type="project" value="UniProtKB-UniRule"/>
</dbReference>
<dbReference type="GO" id="GO:0160237">
    <property type="term" value="F:D-Ala-D-Ala dipeptidase activity"/>
    <property type="evidence" value="ECO:0007669"/>
    <property type="project" value="UniProtKB-EC"/>
</dbReference>
<evidence type="ECO:0000256" key="10">
    <source>
        <dbReference type="PIRNR" id="PIRNR026671"/>
    </source>
</evidence>
<comment type="similarity">
    <text evidence="9 10">Belongs to the peptidase M15D family.</text>
</comment>
<dbReference type="SUPFAM" id="SSF55166">
    <property type="entry name" value="Hedgehog/DD-peptidase"/>
    <property type="match status" value="1"/>
</dbReference>
<evidence type="ECO:0000256" key="9">
    <source>
        <dbReference type="HAMAP-Rule" id="MF_01924"/>
    </source>
</evidence>
<evidence type="ECO:0000256" key="8">
    <source>
        <dbReference type="ARBA" id="ARBA00023316"/>
    </source>
</evidence>
<sequence>MYSPREEDEKALKELVGEEYYKIAGEKGEKMSDKNFKEIPISTPIEKWNWEEVRKIPIRENNEKLVPLSLYPERIIVRSEYFLQGIKGALPECYVRESVYEKLLEAADLLPPGYKFVIFDTWRPIQVQQSLFDTLKEQFRKQYPSESEEEITKRTLTFVALPSTDPTRPSPHNTGGAVDLTIADDKGRLLNMGTEYDDPTEKARTTYFEELLKEGKELSKEEREALENRRLLFNIMTSVGFTNYLDEWWHYDYGNQNWAWVSKKEYALYGRAKPFFAWRSDIE</sequence>
<comment type="caution">
    <text evidence="11">The sequence shown here is derived from an EMBL/GenBank/DDBJ whole genome shotgun (WGS) entry which is preliminary data.</text>
</comment>
<reference evidence="11 12" key="1">
    <citation type="submission" date="2019-03" db="EMBL/GenBank/DDBJ databases">
        <title>Genomic Encyclopedia of Type Strains, Phase IV (KMG-IV): sequencing the most valuable type-strain genomes for metagenomic binning, comparative biology and taxonomic classification.</title>
        <authorList>
            <person name="Goeker M."/>
        </authorList>
    </citation>
    <scope>NUCLEOTIDE SEQUENCE [LARGE SCALE GENOMIC DNA]</scope>
    <source>
        <strain evidence="11 12">DSM 13054</strain>
    </source>
</reference>
<keyword evidence="3 9" id="KW-0479">Metal-binding</keyword>
<dbReference type="CDD" id="cd14843">
    <property type="entry name" value="D-Ala-D-Ala_dipeptidase_like"/>
    <property type="match status" value="1"/>
</dbReference>
<keyword evidence="6 9" id="KW-0224">Dipeptidase</keyword>
<feature type="binding site" evidence="9">
    <location>
        <position position="172"/>
    </location>
    <ligand>
        <name>Zn(2+)</name>
        <dbReference type="ChEBI" id="CHEBI:29105"/>
        <note>catalytic</note>
    </ligand>
</feature>
<accession>A0A101E3Z7</accession>
<dbReference type="PANTHER" id="PTHR43126">
    <property type="entry name" value="D-ALANYL-D-ALANINE DIPEPTIDASE"/>
    <property type="match status" value="1"/>
</dbReference>
<comment type="cofactor">
    <cofactor evidence="9">
        <name>Zn(2+)</name>
        <dbReference type="ChEBI" id="CHEBI:29105"/>
    </cofactor>
    <text evidence="9">Binds 1 zinc ion per subunit.</text>
</comment>
<dbReference type="PIRSF" id="PIRSF026671">
    <property type="entry name" value="AA_dipeptidase"/>
    <property type="match status" value="1"/>
</dbReference>
<evidence type="ECO:0000256" key="4">
    <source>
        <dbReference type="ARBA" id="ARBA00022801"/>
    </source>
</evidence>
<keyword evidence="5 9" id="KW-0862">Zinc</keyword>
<proteinExistence type="inferred from homology"/>
<evidence type="ECO:0000313" key="12">
    <source>
        <dbReference type="Proteomes" id="UP000294886"/>
    </source>
</evidence>
<evidence type="ECO:0000256" key="5">
    <source>
        <dbReference type="ARBA" id="ARBA00022833"/>
    </source>
</evidence>
<dbReference type="EMBL" id="SLWU01000011">
    <property type="protein sequence ID" value="TCO66226.1"/>
    <property type="molecule type" value="Genomic_DNA"/>
</dbReference>
<dbReference type="Pfam" id="PF01427">
    <property type="entry name" value="Peptidase_M15"/>
    <property type="match status" value="1"/>
</dbReference>
<evidence type="ECO:0000256" key="2">
    <source>
        <dbReference type="ARBA" id="ARBA00022670"/>
    </source>
</evidence>
<name>A0A101E3Z7_9THEO</name>
<dbReference type="EC" id="3.4.13.22" evidence="9 10"/>
<evidence type="ECO:0000256" key="7">
    <source>
        <dbReference type="ARBA" id="ARBA00023049"/>
    </source>
</evidence>
<evidence type="ECO:0000313" key="11">
    <source>
        <dbReference type="EMBL" id="TCO66226.1"/>
    </source>
</evidence>
<dbReference type="AlphaFoldDB" id="A0A101E3Z7"/>
<feature type="binding site" evidence="9">
    <location>
        <position position="250"/>
    </location>
    <ligand>
        <name>Zn(2+)</name>
        <dbReference type="ChEBI" id="CHEBI:29105"/>
        <note>catalytic</note>
    </ligand>
</feature>
<protein>
    <recommendedName>
        <fullName evidence="9 10">D-alanyl-D-alanine dipeptidase</fullName>
        <shortName evidence="9 10">D-Ala-D-Ala dipeptidase</shortName>
        <ecNumber evidence="9 10">3.4.13.22</ecNumber>
    </recommendedName>
</protein>
<dbReference type="GO" id="GO:0006508">
    <property type="term" value="P:proteolysis"/>
    <property type="evidence" value="ECO:0007669"/>
    <property type="project" value="UniProtKB-KW"/>
</dbReference>
<comment type="function">
    <text evidence="9 10">Catalyzes hydrolysis of the D-alanyl-D-alanine dipeptide.</text>
</comment>
<keyword evidence="2 9" id="KW-0645">Protease</keyword>
<comment type="catalytic activity">
    <reaction evidence="1 9 10">
        <text>D-alanyl-D-alanine + H2O = 2 D-alanine</text>
        <dbReference type="Rhea" id="RHEA:20661"/>
        <dbReference type="ChEBI" id="CHEBI:15377"/>
        <dbReference type="ChEBI" id="CHEBI:57416"/>
        <dbReference type="ChEBI" id="CHEBI:57822"/>
        <dbReference type="EC" id="3.4.13.22"/>
    </reaction>
</comment>
<dbReference type="Gene3D" id="3.30.1380.10">
    <property type="match status" value="1"/>
</dbReference>
<dbReference type="InterPro" id="IPR000755">
    <property type="entry name" value="A_A_dipeptidase"/>
</dbReference>
<evidence type="ECO:0000256" key="1">
    <source>
        <dbReference type="ARBA" id="ARBA00001362"/>
    </source>
</evidence>
<dbReference type="HAMAP" id="MF_01924">
    <property type="entry name" value="A_A_dipeptidase"/>
    <property type="match status" value="1"/>
</dbReference>
<keyword evidence="4 9" id="KW-0378">Hydrolase</keyword>
<dbReference type="InterPro" id="IPR009045">
    <property type="entry name" value="Zn_M74/Hedgehog-like"/>
</dbReference>
<keyword evidence="7 9" id="KW-0482">Metalloprotease</keyword>
<feature type="binding site" evidence="9">
    <location>
        <position position="179"/>
    </location>
    <ligand>
        <name>Zn(2+)</name>
        <dbReference type="ChEBI" id="CHEBI:29105"/>
        <note>catalytic</note>
    </ligand>
</feature>
<gene>
    <name evidence="11" type="ORF">EV203_1112</name>
</gene>
<feature type="site" description="Transition state stabilizer" evidence="9">
    <location>
        <position position="123"/>
    </location>
</feature>
<feature type="active site" description="Proton donor/acceptor" evidence="9">
    <location>
        <position position="247"/>
    </location>
</feature>
<dbReference type="GO" id="GO:0071555">
    <property type="term" value="P:cell wall organization"/>
    <property type="evidence" value="ECO:0007669"/>
    <property type="project" value="UniProtKB-KW"/>
</dbReference>
<keyword evidence="8 10" id="KW-0961">Cell wall biogenesis/degradation</keyword>